<feature type="coiled-coil region" evidence="1">
    <location>
        <begin position="65"/>
        <end position="113"/>
    </location>
</feature>
<organism evidence="3 4">
    <name type="scientific">Candidatus Thiodiazotropha lotti</name>
    <dbReference type="NCBI Taxonomy" id="2792787"/>
    <lineage>
        <taxon>Bacteria</taxon>
        <taxon>Pseudomonadati</taxon>
        <taxon>Pseudomonadota</taxon>
        <taxon>Gammaproteobacteria</taxon>
        <taxon>Chromatiales</taxon>
        <taxon>Sedimenticolaceae</taxon>
        <taxon>Candidatus Thiodiazotropha</taxon>
    </lineage>
</organism>
<dbReference type="AlphaFoldDB" id="A0A9E4N2Q0"/>
<accession>A0A9E4N2Q0</accession>
<gene>
    <name evidence="3" type="ORF">JAZ04_19835</name>
</gene>
<dbReference type="Proteomes" id="UP000886687">
    <property type="component" value="Unassembled WGS sequence"/>
</dbReference>
<protein>
    <submittedName>
        <fullName evidence="3">Uncharacterized protein</fullName>
    </submittedName>
</protein>
<name>A0A9E4N2Q0_9GAMM</name>
<keyword evidence="2" id="KW-0732">Signal</keyword>
<dbReference type="EMBL" id="JAEPDI010000020">
    <property type="protein sequence ID" value="MCG7941090.1"/>
    <property type="molecule type" value="Genomic_DNA"/>
</dbReference>
<reference evidence="3" key="1">
    <citation type="journal article" date="2021" name="Proc. Natl. Acad. Sci. U.S.A.">
        <title>Global biogeography of chemosynthetic symbionts reveals both localized and globally distributed symbiont groups. .</title>
        <authorList>
            <person name="Osvatic J.T."/>
            <person name="Wilkins L.G.E."/>
            <person name="Leibrecht L."/>
            <person name="Leray M."/>
            <person name="Zauner S."/>
            <person name="Polzin J."/>
            <person name="Camacho Y."/>
            <person name="Gros O."/>
            <person name="van Gils J.A."/>
            <person name="Eisen J.A."/>
            <person name="Petersen J.M."/>
            <person name="Yuen B."/>
        </authorList>
    </citation>
    <scope>NUCLEOTIDE SEQUENCE</scope>
    <source>
        <strain evidence="3">MAGL173</strain>
    </source>
</reference>
<evidence type="ECO:0000256" key="1">
    <source>
        <dbReference type="SAM" id="Coils"/>
    </source>
</evidence>
<feature type="signal peptide" evidence="2">
    <location>
        <begin position="1"/>
        <end position="23"/>
    </location>
</feature>
<keyword evidence="1" id="KW-0175">Coiled coil</keyword>
<evidence type="ECO:0000256" key="2">
    <source>
        <dbReference type="SAM" id="SignalP"/>
    </source>
</evidence>
<evidence type="ECO:0000313" key="3">
    <source>
        <dbReference type="EMBL" id="MCG7941090.1"/>
    </source>
</evidence>
<sequence length="132" mass="16281">MNAIHKLVVATTLSLIVTGPALAGHADQQRVCDHEWADRIDQRLDRQYRRIQRGVDQHSLTYKERKQLKKKHRKIRRLSREYQEDGYLSRKEFKRLTRKLDRLSDRIWEYKHNDLERYVIYHDRYAHQNERR</sequence>
<proteinExistence type="predicted"/>
<comment type="caution">
    <text evidence="3">The sequence shown here is derived from an EMBL/GenBank/DDBJ whole genome shotgun (WGS) entry which is preliminary data.</text>
</comment>
<feature type="chain" id="PRO_5039197452" evidence="2">
    <location>
        <begin position="24"/>
        <end position="132"/>
    </location>
</feature>
<evidence type="ECO:0000313" key="4">
    <source>
        <dbReference type="Proteomes" id="UP000886687"/>
    </source>
</evidence>